<dbReference type="InterPro" id="IPR036388">
    <property type="entry name" value="WH-like_DNA-bd_sf"/>
</dbReference>
<evidence type="ECO:0000256" key="4">
    <source>
        <dbReference type="ARBA" id="ARBA00023054"/>
    </source>
</evidence>
<dbReference type="InterPro" id="IPR010776">
    <property type="entry name" value="Hop2_WH_dom"/>
</dbReference>
<dbReference type="PANTHER" id="PTHR15938:SF0">
    <property type="entry name" value="HOMOLOGOUS-PAIRING PROTEIN 2 HOMOLOG"/>
    <property type="match status" value="1"/>
</dbReference>
<dbReference type="Pfam" id="PF07106">
    <property type="entry name" value="WHD_TBPIP"/>
    <property type="match status" value="1"/>
</dbReference>
<evidence type="ECO:0000256" key="5">
    <source>
        <dbReference type="ARBA" id="ARBA00023172"/>
    </source>
</evidence>
<evidence type="ECO:0000259" key="9">
    <source>
        <dbReference type="Pfam" id="PF07106"/>
    </source>
</evidence>
<keyword evidence="6" id="KW-0539">Nucleus</keyword>
<dbReference type="GO" id="GO:0003690">
    <property type="term" value="F:double-stranded DNA binding"/>
    <property type="evidence" value="ECO:0007669"/>
    <property type="project" value="TreeGrafter"/>
</dbReference>
<dbReference type="GO" id="GO:0000709">
    <property type="term" value="P:meiotic joint molecule formation"/>
    <property type="evidence" value="ECO:0007669"/>
    <property type="project" value="TreeGrafter"/>
</dbReference>
<reference evidence="11" key="1">
    <citation type="submission" date="2014-08" db="EMBL/GenBank/DDBJ databases">
        <title>Underestimated sexuality in green algae.</title>
        <authorList>
            <person name="Pazoutova M."/>
            <person name="Fucikova K."/>
            <person name="Rindi F."/>
        </authorList>
    </citation>
    <scope>NUCLEOTIDE SEQUENCE</scope>
    <source>
        <strain evidence="11">SAG 84.81</strain>
    </source>
</reference>
<proteinExistence type="evidence at transcript level"/>
<keyword evidence="4 8" id="KW-0175">Coiled coil</keyword>
<comment type="similarity">
    <text evidence="2">Belongs to the HOP2 family.</text>
</comment>
<dbReference type="PANTHER" id="PTHR15938">
    <property type="entry name" value="TBP-1 INTERACTING PROTEIN"/>
    <property type="match status" value="1"/>
</dbReference>
<feature type="coiled-coil region" evidence="8">
    <location>
        <begin position="113"/>
        <end position="140"/>
    </location>
</feature>
<accession>A0A0K0MXX0</accession>
<evidence type="ECO:0000256" key="6">
    <source>
        <dbReference type="ARBA" id="ARBA00023242"/>
    </source>
</evidence>
<name>A0A0K0MXX0_9CHLO</name>
<keyword evidence="5" id="KW-0233">DNA recombination</keyword>
<keyword evidence="7" id="KW-0469">Meiosis</keyword>
<evidence type="ECO:0000313" key="11">
    <source>
        <dbReference type="EMBL" id="AKI32375.1"/>
    </source>
</evidence>
<evidence type="ECO:0000256" key="2">
    <source>
        <dbReference type="ARBA" id="ARBA00007922"/>
    </source>
</evidence>
<protein>
    <recommendedName>
        <fullName evidence="3">Homologous-pairing protein 2 homolog</fullName>
    </recommendedName>
</protein>
<feature type="domain" description="Homologous-pairing protein 2 winged helix" evidence="9">
    <location>
        <begin position="3"/>
        <end position="63"/>
    </location>
</feature>
<dbReference type="InterPro" id="IPR040661">
    <property type="entry name" value="LZ3wCH"/>
</dbReference>
<dbReference type="GO" id="GO:0120230">
    <property type="term" value="F:recombinase activator activity"/>
    <property type="evidence" value="ECO:0007669"/>
    <property type="project" value="TreeGrafter"/>
</dbReference>
<comment type="subcellular location">
    <subcellularLocation>
        <location evidence="1">Nucleus</location>
    </subcellularLocation>
</comment>
<organism evidence="11">
    <name type="scientific">Prasiolopsis wulf-kochii</name>
    <dbReference type="NCBI Taxonomy" id="3239232"/>
    <lineage>
        <taxon>Eukaryota</taxon>
        <taxon>Viridiplantae</taxon>
        <taxon>Chlorophyta</taxon>
        <taxon>core chlorophytes</taxon>
        <taxon>Trebouxiophyceae</taxon>
        <taxon>Prasiolales</taxon>
        <taxon>Prasiolaceae</taxon>
        <taxon>Prasiolopsis</taxon>
    </lineage>
</organism>
<evidence type="ECO:0000256" key="3">
    <source>
        <dbReference type="ARBA" id="ARBA00016093"/>
    </source>
</evidence>
<evidence type="ECO:0000256" key="8">
    <source>
        <dbReference type="SAM" id="Coils"/>
    </source>
</evidence>
<dbReference type="GO" id="GO:0000794">
    <property type="term" value="C:condensed nuclear chromosome"/>
    <property type="evidence" value="ECO:0007669"/>
    <property type="project" value="TreeGrafter"/>
</dbReference>
<gene>
    <name evidence="11" type="primary">hop2</name>
</gene>
<dbReference type="Gene3D" id="1.10.10.10">
    <property type="entry name" value="Winged helix-like DNA-binding domain superfamily/Winged helix DNA-binding domain"/>
    <property type="match status" value="1"/>
</dbReference>
<evidence type="ECO:0000256" key="7">
    <source>
        <dbReference type="ARBA" id="ARBA00023254"/>
    </source>
</evidence>
<dbReference type="Pfam" id="PF18517">
    <property type="entry name" value="LZ3wCH"/>
    <property type="match status" value="1"/>
</dbReference>
<evidence type="ECO:0000256" key="1">
    <source>
        <dbReference type="ARBA" id="ARBA00004123"/>
    </source>
</evidence>
<feature type="domain" description="Leucine zipper with capping helix" evidence="10">
    <location>
        <begin position="147"/>
        <end position="197"/>
    </location>
</feature>
<dbReference type="GO" id="GO:0120231">
    <property type="term" value="C:DNA recombinase auxiliary factor complex"/>
    <property type="evidence" value="ECO:0007669"/>
    <property type="project" value="TreeGrafter"/>
</dbReference>
<dbReference type="AlphaFoldDB" id="A0A0K0MXX0"/>
<dbReference type="EMBL" id="KM283878">
    <property type="protein sequence ID" value="AKI32375.1"/>
    <property type="molecule type" value="mRNA"/>
</dbReference>
<dbReference type="GO" id="GO:0010774">
    <property type="term" value="P:meiotic strand invasion involved in reciprocal meiotic recombination"/>
    <property type="evidence" value="ECO:0007669"/>
    <property type="project" value="TreeGrafter"/>
</dbReference>
<sequence>MAEDMCRGLLLRENKPFNTQGITDCLAQFGVKKGQAQKALDNLVAAADGIVCKEFGKTKLYFASQASVTCVSPEVMETKKQLNASLSQQNTDRAATIKRVGAELNALKGSLSLKQVEERIETLKQEVAENENKLKSVQTGSNVVSKAERQKVEQVFTANMGHWRKRRRVFQELWDAVSESISRRRADLFEEIGIEADDVELLKKQQQLERNTPKRRCM</sequence>
<dbReference type="GO" id="GO:0007129">
    <property type="term" value="P:homologous chromosome pairing at meiosis"/>
    <property type="evidence" value="ECO:0007669"/>
    <property type="project" value="TreeGrafter"/>
</dbReference>
<evidence type="ECO:0000259" key="10">
    <source>
        <dbReference type="Pfam" id="PF18517"/>
    </source>
</evidence>